<organism evidence="1">
    <name type="scientific">Planktothricoides sp. SpSt-374</name>
    <dbReference type="NCBI Taxonomy" id="2282167"/>
    <lineage>
        <taxon>Bacteria</taxon>
        <taxon>Bacillati</taxon>
        <taxon>Cyanobacteriota</taxon>
        <taxon>Cyanophyceae</taxon>
        <taxon>Oscillatoriophycideae</taxon>
        <taxon>Oscillatoriales</taxon>
        <taxon>Oscillatoriaceae</taxon>
        <taxon>Planktothricoides</taxon>
    </lineage>
</organism>
<gene>
    <name evidence="1" type="ORF">ENR15_07510</name>
</gene>
<accession>A0A7C3ZWE9</accession>
<evidence type="ECO:0000313" key="1">
    <source>
        <dbReference type="EMBL" id="HGG00487.1"/>
    </source>
</evidence>
<dbReference type="AlphaFoldDB" id="A0A7C3ZWE9"/>
<comment type="caution">
    <text evidence="1">The sequence shown here is derived from an EMBL/GenBank/DDBJ whole genome shotgun (WGS) entry which is preliminary data.</text>
</comment>
<reference evidence="1" key="1">
    <citation type="journal article" date="2020" name="mSystems">
        <title>Genome- and Community-Level Interaction Insights into Carbon Utilization and Element Cycling Functions of Hydrothermarchaeota in Hydrothermal Sediment.</title>
        <authorList>
            <person name="Zhou Z."/>
            <person name="Liu Y."/>
            <person name="Xu W."/>
            <person name="Pan J."/>
            <person name="Luo Z.H."/>
            <person name="Li M."/>
        </authorList>
    </citation>
    <scope>NUCLEOTIDE SEQUENCE [LARGE SCALE GENOMIC DNA]</scope>
    <source>
        <strain evidence="1">SpSt-374</strain>
    </source>
</reference>
<sequence>MVEKLLLAAGFTISLHFLVSTSTPSTSPTHWYFQPQETANSVKENLPVGKYLPDQKSKINN</sequence>
<name>A0A7C3ZWE9_9CYAN</name>
<protein>
    <submittedName>
        <fullName evidence="1">Uncharacterized protein</fullName>
    </submittedName>
</protein>
<proteinExistence type="predicted"/>
<dbReference type="EMBL" id="DSPX01000073">
    <property type="protein sequence ID" value="HGG00487.1"/>
    <property type="molecule type" value="Genomic_DNA"/>
</dbReference>